<comment type="subcellular location">
    <subcellularLocation>
        <location evidence="1">Nucleus</location>
    </subcellularLocation>
</comment>
<evidence type="ECO:0000256" key="8">
    <source>
        <dbReference type="ARBA" id="ARBA00023242"/>
    </source>
</evidence>
<dbReference type="Gene3D" id="1.10.472.30">
    <property type="entry name" value="Transcription elongation factor S-II, central domain"/>
    <property type="match status" value="1"/>
</dbReference>
<dbReference type="PROSITE" id="PS51321">
    <property type="entry name" value="TFIIS_CENTRAL"/>
    <property type="match status" value="1"/>
</dbReference>
<feature type="compositionally biased region" description="Polar residues" evidence="11">
    <location>
        <begin position="1453"/>
        <end position="1464"/>
    </location>
</feature>
<dbReference type="PANTHER" id="PTHR11477">
    <property type="entry name" value="TRANSCRIPTION FACTOR S-II ZINC FINGER DOMAIN-CONTAINING PROTEIN"/>
    <property type="match status" value="1"/>
</dbReference>
<feature type="compositionally biased region" description="Low complexity" evidence="11">
    <location>
        <begin position="305"/>
        <end position="331"/>
    </location>
</feature>
<feature type="compositionally biased region" description="Polar residues" evidence="11">
    <location>
        <begin position="1412"/>
        <end position="1446"/>
    </location>
</feature>
<feature type="region of interest" description="Disordered" evidence="11">
    <location>
        <begin position="1877"/>
        <end position="1954"/>
    </location>
</feature>
<dbReference type="InterPro" id="IPR003618">
    <property type="entry name" value="TFIIS_cen_dom"/>
</dbReference>
<keyword evidence="3" id="KW-0479">Metal-binding</keyword>
<evidence type="ECO:0000256" key="6">
    <source>
        <dbReference type="ARBA" id="ARBA00023015"/>
    </source>
</evidence>
<feature type="compositionally biased region" description="Basic and acidic residues" evidence="11">
    <location>
        <begin position="712"/>
        <end position="797"/>
    </location>
</feature>
<feature type="compositionally biased region" description="Low complexity" evidence="11">
    <location>
        <begin position="2067"/>
        <end position="2081"/>
    </location>
</feature>
<keyword evidence="5" id="KW-0862">Zinc</keyword>
<feature type="compositionally biased region" description="Polar residues" evidence="11">
    <location>
        <begin position="1877"/>
        <end position="1887"/>
    </location>
</feature>
<feature type="region of interest" description="Disordered" evidence="11">
    <location>
        <begin position="1072"/>
        <end position="1130"/>
    </location>
</feature>
<dbReference type="Gene3D" id="3.30.40.10">
    <property type="entry name" value="Zinc/RING finger domain, C3HC4 (zinc finger)"/>
    <property type="match status" value="1"/>
</dbReference>
<reference evidence="15" key="1">
    <citation type="submission" date="2025-08" db="UniProtKB">
        <authorList>
            <consortium name="RefSeq"/>
        </authorList>
    </citation>
    <scope>IDENTIFICATION</scope>
    <source>
        <tissue evidence="15">Gonad</tissue>
    </source>
</reference>
<evidence type="ECO:0000256" key="10">
    <source>
        <dbReference type="SAM" id="Coils"/>
    </source>
</evidence>
<feature type="compositionally biased region" description="Basic and acidic residues" evidence="11">
    <location>
        <begin position="908"/>
        <end position="959"/>
    </location>
</feature>
<evidence type="ECO:0000313" key="15">
    <source>
        <dbReference type="RefSeq" id="XP_019628323.1"/>
    </source>
</evidence>
<dbReference type="SUPFAM" id="SSF46942">
    <property type="entry name" value="Elongation factor TFIIS domain 2"/>
    <property type="match status" value="1"/>
</dbReference>
<keyword evidence="6" id="KW-0805">Transcription regulation</keyword>
<feature type="compositionally biased region" description="Low complexity" evidence="11">
    <location>
        <begin position="1893"/>
        <end position="1903"/>
    </location>
</feature>
<feature type="region of interest" description="Disordered" evidence="11">
    <location>
        <begin position="1412"/>
        <end position="1466"/>
    </location>
</feature>
<feature type="compositionally biased region" description="Polar residues" evidence="11">
    <location>
        <begin position="376"/>
        <end position="399"/>
    </location>
</feature>
<evidence type="ECO:0000313" key="14">
    <source>
        <dbReference type="Proteomes" id="UP000515135"/>
    </source>
</evidence>
<dbReference type="SUPFAM" id="SSF57903">
    <property type="entry name" value="FYVE/PHD zinc finger"/>
    <property type="match status" value="1"/>
</dbReference>
<dbReference type="RefSeq" id="XP_019628323.1">
    <property type="nucleotide sequence ID" value="XM_019772764.1"/>
</dbReference>
<feature type="compositionally biased region" description="Acidic residues" evidence="11">
    <location>
        <begin position="1736"/>
        <end position="1758"/>
    </location>
</feature>
<feature type="compositionally biased region" description="Polar residues" evidence="11">
    <location>
        <begin position="1784"/>
        <end position="1798"/>
    </location>
</feature>
<feature type="compositionally biased region" description="Basic and acidic residues" evidence="11">
    <location>
        <begin position="574"/>
        <end position="605"/>
    </location>
</feature>
<feature type="region of interest" description="Disordered" evidence="11">
    <location>
        <begin position="2052"/>
        <end position="2258"/>
    </location>
</feature>
<feature type="region of interest" description="Disordered" evidence="11">
    <location>
        <begin position="161"/>
        <end position="824"/>
    </location>
</feature>
<evidence type="ECO:0000256" key="2">
    <source>
        <dbReference type="ARBA" id="ARBA00007025"/>
    </source>
</evidence>
<feature type="compositionally biased region" description="Basic and acidic residues" evidence="11">
    <location>
        <begin position="206"/>
        <end position="224"/>
    </location>
</feature>
<evidence type="ECO:0000256" key="5">
    <source>
        <dbReference type="ARBA" id="ARBA00022833"/>
    </source>
</evidence>
<feature type="domain" description="TFIIS central" evidence="13">
    <location>
        <begin position="1193"/>
        <end position="1315"/>
    </location>
</feature>
<evidence type="ECO:0000256" key="3">
    <source>
        <dbReference type="ARBA" id="ARBA00022723"/>
    </source>
</evidence>
<dbReference type="InterPro" id="IPR013083">
    <property type="entry name" value="Znf_RING/FYVE/PHD"/>
</dbReference>
<feature type="compositionally biased region" description="Acidic residues" evidence="11">
    <location>
        <begin position="813"/>
        <end position="824"/>
    </location>
</feature>
<dbReference type="InterPro" id="IPR006576">
    <property type="entry name" value="BRK_domain"/>
</dbReference>
<dbReference type="Gene3D" id="3.40.5.120">
    <property type="match status" value="1"/>
</dbReference>
<dbReference type="SMART" id="SM00249">
    <property type="entry name" value="PHD"/>
    <property type="match status" value="1"/>
</dbReference>
<dbReference type="Proteomes" id="UP000515135">
    <property type="component" value="Unplaced"/>
</dbReference>
<dbReference type="GeneID" id="109472898"/>
<feature type="compositionally biased region" description="Basic and acidic residues" evidence="11">
    <location>
        <begin position="492"/>
        <end position="522"/>
    </location>
</feature>
<evidence type="ECO:0000259" key="13">
    <source>
        <dbReference type="PROSITE" id="PS51321"/>
    </source>
</evidence>
<evidence type="ECO:0000256" key="7">
    <source>
        <dbReference type="ARBA" id="ARBA00023163"/>
    </source>
</evidence>
<dbReference type="Pfam" id="PF07533">
    <property type="entry name" value="BRK"/>
    <property type="match status" value="1"/>
</dbReference>
<keyword evidence="4 9" id="KW-0863">Zinc-finger</keyword>
<dbReference type="PROSITE" id="PS01359">
    <property type="entry name" value="ZF_PHD_1"/>
    <property type="match status" value="1"/>
</dbReference>
<feature type="coiled-coil region" evidence="10">
    <location>
        <begin position="1813"/>
        <end position="1840"/>
    </location>
</feature>
<feature type="compositionally biased region" description="Polar residues" evidence="11">
    <location>
        <begin position="1990"/>
        <end position="2002"/>
    </location>
</feature>
<protein>
    <submittedName>
        <fullName evidence="15">PHD finger protein 3-like</fullName>
    </submittedName>
</protein>
<feature type="region of interest" description="Disordered" evidence="11">
    <location>
        <begin position="880"/>
        <end position="962"/>
    </location>
</feature>
<feature type="region of interest" description="Disordered" evidence="11">
    <location>
        <begin position="1615"/>
        <end position="1694"/>
    </location>
</feature>
<dbReference type="Pfam" id="PF00628">
    <property type="entry name" value="PHD"/>
    <property type="match status" value="1"/>
</dbReference>
<gene>
    <name evidence="15" type="primary">LOC109472898</name>
</gene>
<dbReference type="KEGG" id="bbel:109472898"/>
<feature type="region of interest" description="Disordered" evidence="11">
    <location>
        <begin position="1720"/>
        <end position="1811"/>
    </location>
</feature>
<dbReference type="GO" id="GO:0005634">
    <property type="term" value="C:nucleus"/>
    <property type="evidence" value="ECO:0007669"/>
    <property type="project" value="UniProtKB-SubCell"/>
</dbReference>
<feature type="compositionally biased region" description="Low complexity" evidence="11">
    <location>
        <begin position="416"/>
        <end position="431"/>
    </location>
</feature>
<dbReference type="InterPro" id="IPR019787">
    <property type="entry name" value="Znf_PHD-finger"/>
</dbReference>
<dbReference type="Pfam" id="PF07744">
    <property type="entry name" value="SPOC"/>
    <property type="match status" value="1"/>
</dbReference>
<dbReference type="InterPro" id="IPR019786">
    <property type="entry name" value="Zinc_finger_PHD-type_CS"/>
</dbReference>
<feature type="compositionally biased region" description="Basic residues" evidence="11">
    <location>
        <begin position="678"/>
        <end position="690"/>
    </location>
</feature>
<dbReference type="SMART" id="SM00510">
    <property type="entry name" value="TFS2M"/>
    <property type="match status" value="1"/>
</dbReference>
<comment type="similarity">
    <text evidence="2">Belongs to the SNF2/RAD54 helicase family.</text>
</comment>
<dbReference type="InterPro" id="IPR012921">
    <property type="entry name" value="SPOC_C"/>
</dbReference>
<organism evidence="14 15">
    <name type="scientific">Branchiostoma belcheri</name>
    <name type="common">Amphioxus</name>
    <dbReference type="NCBI Taxonomy" id="7741"/>
    <lineage>
        <taxon>Eukaryota</taxon>
        <taxon>Metazoa</taxon>
        <taxon>Chordata</taxon>
        <taxon>Cephalochordata</taxon>
        <taxon>Leptocardii</taxon>
        <taxon>Amphioxiformes</taxon>
        <taxon>Branchiostomatidae</taxon>
        <taxon>Branchiostoma</taxon>
    </lineage>
</organism>
<evidence type="ECO:0000256" key="11">
    <source>
        <dbReference type="SAM" id="MobiDB-lite"/>
    </source>
</evidence>
<dbReference type="CDD" id="cd15552">
    <property type="entry name" value="PHD_PHF3_like"/>
    <property type="match status" value="1"/>
</dbReference>
<feature type="compositionally biased region" description="Low complexity" evidence="11">
    <location>
        <begin position="1642"/>
        <end position="1655"/>
    </location>
</feature>
<feature type="region of interest" description="Disordered" evidence="11">
    <location>
        <begin position="1967"/>
        <end position="2002"/>
    </location>
</feature>
<keyword evidence="10" id="KW-0175">Coiled coil</keyword>
<dbReference type="CDD" id="cd21541">
    <property type="entry name" value="SPOC_PHF3-like"/>
    <property type="match status" value="1"/>
</dbReference>
<evidence type="ECO:0000259" key="12">
    <source>
        <dbReference type="PROSITE" id="PS50016"/>
    </source>
</evidence>
<proteinExistence type="inferred from homology"/>
<feature type="compositionally biased region" description="Basic residues" evidence="11">
    <location>
        <begin position="1656"/>
        <end position="1679"/>
    </location>
</feature>
<evidence type="ECO:0000256" key="4">
    <source>
        <dbReference type="ARBA" id="ARBA00022771"/>
    </source>
</evidence>
<dbReference type="GO" id="GO:0008270">
    <property type="term" value="F:zinc ion binding"/>
    <property type="evidence" value="ECO:0007669"/>
    <property type="project" value="UniProtKB-KW"/>
</dbReference>
<keyword evidence="8" id="KW-0539">Nucleus</keyword>
<feature type="compositionally biased region" description="Basic and acidic residues" evidence="11">
    <location>
        <begin position="2149"/>
        <end position="2246"/>
    </location>
</feature>
<feature type="compositionally biased region" description="Basic and acidic residues" evidence="11">
    <location>
        <begin position="657"/>
        <end position="672"/>
    </location>
</feature>
<keyword evidence="14" id="KW-1185">Reference proteome</keyword>
<feature type="compositionally biased region" description="Basic and acidic residues" evidence="11">
    <location>
        <begin position="1121"/>
        <end position="1130"/>
    </location>
</feature>
<dbReference type="InterPro" id="IPR011011">
    <property type="entry name" value="Znf_FYVE_PHD"/>
</dbReference>
<dbReference type="PANTHER" id="PTHR11477:SF51">
    <property type="entry name" value="PROTEIN PARTNER OF SNF, ISOFORM B"/>
    <property type="match status" value="1"/>
</dbReference>
<dbReference type="SMART" id="SM00592">
    <property type="entry name" value="BRK"/>
    <property type="match status" value="1"/>
</dbReference>
<dbReference type="GO" id="GO:0006351">
    <property type="term" value="P:DNA-templated transcription"/>
    <property type="evidence" value="ECO:0007669"/>
    <property type="project" value="InterPro"/>
</dbReference>
<feature type="compositionally biased region" description="Basic and acidic residues" evidence="11">
    <location>
        <begin position="436"/>
        <end position="445"/>
    </location>
</feature>
<dbReference type="InterPro" id="IPR001965">
    <property type="entry name" value="Znf_PHD"/>
</dbReference>
<evidence type="ECO:0000256" key="9">
    <source>
        <dbReference type="PROSITE-ProRule" id="PRU00146"/>
    </source>
</evidence>
<feature type="compositionally biased region" description="Basic and acidic residues" evidence="11">
    <location>
        <begin position="880"/>
        <end position="901"/>
    </location>
</feature>
<feature type="compositionally biased region" description="Basic and acidic residues" evidence="11">
    <location>
        <begin position="2123"/>
        <end position="2136"/>
    </location>
</feature>
<dbReference type="Pfam" id="PF07500">
    <property type="entry name" value="TFIIS_M"/>
    <property type="match status" value="1"/>
</dbReference>
<dbReference type="InterPro" id="IPR036575">
    <property type="entry name" value="TFIIS_cen_dom_sf"/>
</dbReference>
<evidence type="ECO:0000256" key="1">
    <source>
        <dbReference type="ARBA" id="ARBA00004123"/>
    </source>
</evidence>
<dbReference type="OrthoDB" id="1884872at2759"/>
<dbReference type="InterPro" id="IPR037259">
    <property type="entry name" value="BRK_sf"/>
</dbReference>
<accession>A0A6P4YVF3</accession>
<keyword evidence="7" id="KW-0804">Transcription</keyword>
<feature type="domain" description="PHD-type" evidence="12">
    <location>
        <begin position="826"/>
        <end position="880"/>
    </location>
</feature>
<name>A0A6P4YVF3_BRABE</name>
<feature type="compositionally biased region" description="Polar residues" evidence="11">
    <location>
        <begin position="278"/>
        <end position="291"/>
    </location>
</feature>
<sequence>MCDQSEPSTREVVGTAVTVAADSQATTFTSPASSQNLVPDFLTSSTSVEWTDPLSEGGFGDVLQSAQDDPSGRNLFSELCGGPQQLSADQVEKFLNETNSSTAQYVDSTLDPSIEESINSMLRDNDPMLTSTSVDNFKLDIGVFDNPSDGLSLVNPEITTDINPDTFLKDLNDAGSSSQTENKMEPMPTRRSPRVAGIAPTTVTENETKAQGDTAQKKDVEPRSLRRSSRIQRKDDSGDSATPSPRTRGRAAKASPQVQKTPPTARRTRASALKAQSEPASTGTDTATTVEESFPSPPRTRRQAAAKIPPAKKTTITPKRAAALLQKAASATVVKKPLPPAKEIAPTPKESPSVSKKAEVPPPDTSAEKSEEVSLETPSRPQKAAETSQETPITPQPTQDVLHESPQVATKTQVAQSTTQVTPSKTQTTPSLTKETPVKEVEKSNDAPLQKTAALQEPETPVETTAVSKEGDEGKEETDSSPNNTRKSTRIQVKEKEEAERVELDRVRMLDHDYAQPVAEKRAAKRKGGKSADEDDIPSSSNEQEAPELQPDSKEDSEPKTPTPKRGTRKKGAKKADEEKKEQESSEEMKGEAEEEKDGEKEGKKKTTPAKKQQEKTPKRSATTKKVTPMKSPKETPPSAKKAKRKSEVSESEEEDLPLKRLMEEMHKEKAQEVIARQQKKKPERKRRKSSVQIVEVEEPILFTPDNAAPTVKEDEVKAHGKKDGGSEEETTQNKEGQKPKDVKVVKVEKPSTSTKEDRRKSLDKEETKKVHVAKEKERQRKDSVKSEKSDKDHPGDESGAESDDSGMTYSDDPNDSDWEDEDPDKLYCICRKPHGKRFMICCDRCEEWYHGDCVGITKKEGIRMEKNSEDYVCPKCKEKDAKEKADAVSKPKEEQDKEGSDDASTSKSDKKMKTKEDHSKTGKPAKKEPTKKGEEGGETLKRQKSKEEEKESEKESPTAKKKKIKIFKEALNIAFSKKLTPRRGRPRGGLLDCLVDDVKLYFHQNVQTAPYMLKWLREQAADKKYHPRQKCIGAGCTNWAQRGSVYCSNNCILSHARESLKLINKEKQKYGLLDSPGKKDPKSPPVGFKPTSFYAKPDSTSHGHGHHKKVPTSPAATSTEKGKKDPERVAVIERSTGRLLAGLSAPTEDNLSQWLETHPTYEVLRPEVKTYGKEADKGKKGQSSKPIELDPVRLNVRRALKDLLKDRQDKCDTLKKKRSPEDIMKIASSIETELHKLYNDTGTRYKSKYRSLMFNLKDARNTTLFKRVLTGEIRPHKLVKMSPEELACKELAQWRDRETKHTLEMIVKKEQEDAQMEKHLTKKTHKGEIEIDDDLGELKTEKSDEKEEVYLPPAAETAEGPDVLSTMLVDTTEQHRAHLFDLNCKICTGRMAPPTDEQPAKKVKVAKTVIEASSTTKPEESSTGESPGPTVDTTTGSPTPPLVQSDTEESSPDSAMPSQSELSASKEPSVWKGFIKMEQLTKFVTHAYPVSGSMEDIQEDLPDTIMISGRISHSHIWEYLDKIKSSGNKEISIIRFQPAVDEEKVGYIMLYSYFHSRQRFGVVGNNSRQVKDMYLIPLPSHEEVPYQLKPFDGPGLEEPRPHMLLGLIIRNRSAKRSASSSSESTPLHVPSPKHRRYSEISGTPPSASSPSASGTKHRHHHHHHHHHSRRHEHEKKRKSEAATPVPAKKVYTIPEHEISDPIVKQYANVDPSALIARTSQDEMEEMPYSPGQAAQEEEEEQPYDPGDEDFLPVEEGVESPPPQSPPAQHDSDSDSVLEAAIGQSDSNEASASQSEPSLDNILMTPLGDNPTLSEQQRLLIELTKQVEEQKKLLLEQQKNLESICSGPNSATGSPVVEFSTSGDAITVSTVGENVRGTASQVQTTAAPTKMVSSATTSSTKTSGAEKKTGTASAASTDADSSKVEGSDSPELPMIPGLGGDLTPPVTIPGLGGSDAVTTAASGTSVYSSAVQGKVEEKSSKEKVSEAVSMQASSGAPTVSTSGSFEIPANISELLQKVSSIVKQTSQSPSTTGVTQQPLAQQATIPQAGLSGYLPQMSQIPSAGFHQAPGQATQAAIGQQQVPGAAQPMGSFGGTWTANQSAVLPPQGEGQVRPAGQPAPAVGERRSDESARDHSSRPPGPFPGYDPRNVQRFEYNNEQHGRQVRRDSGEDRGHHSSRDRWHDRGSRDDRRDSRRDDSRHDNHSREDRRGSRDHGYGRDRDRDRDRERDRDRDRHRQDRNNRDRGGRGSQWQDSHRRR</sequence>
<feature type="compositionally biased region" description="Basic and acidic residues" evidence="11">
    <location>
        <begin position="1974"/>
        <end position="1985"/>
    </location>
</feature>
<feature type="compositionally biased region" description="Low complexity" evidence="11">
    <location>
        <begin position="1910"/>
        <end position="1919"/>
    </location>
</feature>
<dbReference type="SUPFAM" id="SSF160481">
    <property type="entry name" value="BRK domain-like"/>
    <property type="match status" value="1"/>
</dbReference>
<dbReference type="PROSITE" id="PS50016">
    <property type="entry name" value="ZF_PHD_2"/>
    <property type="match status" value="1"/>
</dbReference>